<protein>
    <submittedName>
        <fullName evidence="2">Uncharacterized protein</fullName>
    </submittedName>
</protein>
<evidence type="ECO:0000313" key="2">
    <source>
        <dbReference type="EMBL" id="MPC37292.1"/>
    </source>
</evidence>
<gene>
    <name evidence="2" type="ORF">E2C01_030765</name>
</gene>
<dbReference type="EMBL" id="VSRR010003738">
    <property type="protein sequence ID" value="MPC37292.1"/>
    <property type="molecule type" value="Genomic_DNA"/>
</dbReference>
<feature type="region of interest" description="Disordered" evidence="1">
    <location>
        <begin position="1"/>
        <end position="33"/>
    </location>
</feature>
<evidence type="ECO:0000313" key="3">
    <source>
        <dbReference type="Proteomes" id="UP000324222"/>
    </source>
</evidence>
<evidence type="ECO:0000256" key="1">
    <source>
        <dbReference type="SAM" id="MobiDB-lite"/>
    </source>
</evidence>
<reference evidence="2 3" key="1">
    <citation type="submission" date="2019-05" db="EMBL/GenBank/DDBJ databases">
        <title>Another draft genome of Portunus trituberculatus and its Hox gene families provides insights of decapod evolution.</title>
        <authorList>
            <person name="Jeong J.-H."/>
            <person name="Song I."/>
            <person name="Kim S."/>
            <person name="Choi T."/>
            <person name="Kim D."/>
            <person name="Ryu S."/>
            <person name="Kim W."/>
        </authorList>
    </citation>
    <scope>NUCLEOTIDE SEQUENCE [LARGE SCALE GENOMIC DNA]</scope>
    <source>
        <tissue evidence="2">Muscle</tissue>
    </source>
</reference>
<keyword evidence="3" id="KW-1185">Reference proteome</keyword>
<sequence length="147" mass="15847">MVGQVGGGGVRMGRGGAGRGGVEWGGTGRCKAPEGSWRWRGALSATPVTMGRHAPACDPNSETLFLCALRRDSHWGARSSRPLFPDPTFYESHMLLASPPSIHTEASRGNNRLTASPLTDILPRLVLCESPAVTCWLHTLHLMKIFN</sequence>
<comment type="caution">
    <text evidence="2">The sequence shown here is derived from an EMBL/GenBank/DDBJ whole genome shotgun (WGS) entry which is preliminary data.</text>
</comment>
<dbReference type="AlphaFoldDB" id="A0A5B7ESS0"/>
<feature type="compositionally biased region" description="Gly residues" evidence="1">
    <location>
        <begin position="1"/>
        <end position="28"/>
    </location>
</feature>
<dbReference type="Proteomes" id="UP000324222">
    <property type="component" value="Unassembled WGS sequence"/>
</dbReference>
<proteinExistence type="predicted"/>
<name>A0A5B7ESS0_PORTR</name>
<organism evidence="2 3">
    <name type="scientific">Portunus trituberculatus</name>
    <name type="common">Swimming crab</name>
    <name type="synonym">Neptunus trituberculatus</name>
    <dbReference type="NCBI Taxonomy" id="210409"/>
    <lineage>
        <taxon>Eukaryota</taxon>
        <taxon>Metazoa</taxon>
        <taxon>Ecdysozoa</taxon>
        <taxon>Arthropoda</taxon>
        <taxon>Crustacea</taxon>
        <taxon>Multicrustacea</taxon>
        <taxon>Malacostraca</taxon>
        <taxon>Eumalacostraca</taxon>
        <taxon>Eucarida</taxon>
        <taxon>Decapoda</taxon>
        <taxon>Pleocyemata</taxon>
        <taxon>Brachyura</taxon>
        <taxon>Eubrachyura</taxon>
        <taxon>Portunoidea</taxon>
        <taxon>Portunidae</taxon>
        <taxon>Portuninae</taxon>
        <taxon>Portunus</taxon>
    </lineage>
</organism>
<accession>A0A5B7ESS0</accession>